<dbReference type="EMBL" id="JANFYT010000004">
    <property type="protein sequence ID" value="MCQ4813262.1"/>
    <property type="molecule type" value="Genomic_DNA"/>
</dbReference>
<dbReference type="InterPro" id="IPR002725">
    <property type="entry name" value="YgjP-like_metallopeptidase"/>
</dbReference>
<keyword evidence="3" id="KW-1185">Reference proteome</keyword>
<dbReference type="PANTHER" id="PTHR30399">
    <property type="entry name" value="UNCHARACTERIZED PROTEIN YGJP"/>
    <property type="match status" value="1"/>
</dbReference>
<reference evidence="2 3" key="1">
    <citation type="submission" date="2022-06" db="EMBL/GenBank/DDBJ databases">
        <title>Isolation of gut microbiota from human fecal samples.</title>
        <authorList>
            <person name="Pamer E.G."/>
            <person name="Barat B."/>
            <person name="Waligurski E."/>
            <person name="Medina S."/>
            <person name="Paddock L."/>
            <person name="Mostad J."/>
        </authorList>
    </citation>
    <scope>NUCLEOTIDE SEQUENCE [LARGE SCALE GENOMIC DNA]</scope>
    <source>
        <strain evidence="2 3">DFI.9.90</strain>
    </source>
</reference>
<dbReference type="Proteomes" id="UP001205919">
    <property type="component" value="Unassembled WGS sequence"/>
</dbReference>
<proteinExistence type="predicted"/>
<feature type="domain" description="YgjP-like metallopeptidase" evidence="1">
    <location>
        <begin position="22"/>
        <end position="226"/>
    </location>
</feature>
<dbReference type="Pfam" id="PF01863">
    <property type="entry name" value="YgjP-like"/>
    <property type="match status" value="1"/>
</dbReference>
<evidence type="ECO:0000313" key="3">
    <source>
        <dbReference type="Proteomes" id="UP001205919"/>
    </source>
</evidence>
<dbReference type="AlphaFoldDB" id="A0AAW5K4S3"/>
<dbReference type="PANTHER" id="PTHR30399:SF1">
    <property type="entry name" value="UTP PYROPHOSPHATASE"/>
    <property type="match status" value="1"/>
</dbReference>
<organism evidence="2 3">
    <name type="scientific">Cloacibacillus evryensis</name>
    <dbReference type="NCBI Taxonomy" id="508460"/>
    <lineage>
        <taxon>Bacteria</taxon>
        <taxon>Thermotogati</taxon>
        <taxon>Synergistota</taxon>
        <taxon>Synergistia</taxon>
        <taxon>Synergistales</taxon>
        <taxon>Synergistaceae</taxon>
        <taxon>Cloacibacillus</taxon>
    </lineage>
</organism>
<evidence type="ECO:0000313" key="2">
    <source>
        <dbReference type="EMBL" id="MCQ4813262.1"/>
    </source>
</evidence>
<dbReference type="CDD" id="cd07344">
    <property type="entry name" value="M48_yhfN_like"/>
    <property type="match status" value="1"/>
</dbReference>
<sequence length="233" mass="27014">MINDYIAVDGIRYELRRNARRKRVAIGVDGDSNFFIAAPVYTPRKELERILRENAASFIDKVAKTRSCLPAAERRYEEGGLFYFRGRQYPLRIDRGLAAGSLSFEAGEFLSAPFDDDEAIRRRFELWYFHRLRELIQAEFPAWCKRIGVGPKRVALKNVKTLWGSCSSSQSITFSVRLALVPPALMEYVMVHELCHMLEMNHSAKFWTLVGRFCGDYEARRAELKRDGGKYKW</sequence>
<comment type="caution">
    <text evidence="2">The sequence shown here is derived from an EMBL/GenBank/DDBJ whole genome shotgun (WGS) entry which is preliminary data.</text>
</comment>
<name>A0AAW5K4S3_9BACT</name>
<gene>
    <name evidence="2" type="ORF">NE630_02355</name>
</gene>
<dbReference type="InterPro" id="IPR053136">
    <property type="entry name" value="UTP_pyrophosphatase-like"/>
</dbReference>
<dbReference type="RefSeq" id="WP_008711456.1">
    <property type="nucleotide sequence ID" value="NZ_CABKQM010000008.1"/>
</dbReference>
<dbReference type="Gene3D" id="3.30.2010.10">
    <property type="entry name" value="Metalloproteases ('zincins'), catalytic domain"/>
    <property type="match status" value="1"/>
</dbReference>
<accession>A0AAW5K4S3</accession>
<evidence type="ECO:0000259" key="1">
    <source>
        <dbReference type="Pfam" id="PF01863"/>
    </source>
</evidence>
<protein>
    <submittedName>
        <fullName evidence="2">M48 family metallopeptidase</fullName>
    </submittedName>
</protein>